<proteinExistence type="inferred from homology"/>
<evidence type="ECO:0000256" key="9">
    <source>
        <dbReference type="HAMAP-Rule" id="MF_00115"/>
    </source>
</evidence>
<evidence type="ECO:0000256" key="6">
    <source>
        <dbReference type="ARBA" id="ARBA00023065"/>
    </source>
</evidence>
<comment type="caution">
    <text evidence="9">Lacks conserved residue(s) required for the propagation of feature annotation.</text>
</comment>
<reference evidence="10 11" key="1">
    <citation type="journal article" date="2014" name="Antonie Van Leeuwenhoek">
        <title>Oenococcus alcoholitolerans sp. nov., a lactic acid bacteria isolated from cachaca and ethanol fermentation processes.</title>
        <authorList>
            <person name="Badotti F."/>
            <person name="Moreira A.P."/>
            <person name="Tonon L.A."/>
            <person name="de Lucena B.T."/>
            <person name="Gomes Fde C."/>
            <person name="Kruger R."/>
            <person name="Thompson C.C."/>
            <person name="de Morais M.A.Jr."/>
            <person name="Rosa C.A."/>
            <person name="Thompson F.L."/>
        </authorList>
    </citation>
    <scope>NUCLEOTIDE SEQUENCE [LARGE SCALE GENOMIC DNA]</scope>
    <source>
        <strain evidence="10 11">UFRJ-M7.2.18</strain>
    </source>
</reference>
<sequence>MLKEFKEFLMRGNALDLAIGVVMGAAFSSIVKSIVTNLIGPIISIFTGTVDLSALRFKIGSAVFKYGSVLNEVINFIIIGFVIFLIVKAINRIFHKSKPEAKPDPTIVLLTEIRDQLKKEK</sequence>
<keyword evidence="11" id="KW-1185">Reference proteome</keyword>
<evidence type="ECO:0000256" key="2">
    <source>
        <dbReference type="ARBA" id="ARBA00022448"/>
    </source>
</evidence>
<evidence type="ECO:0000256" key="1">
    <source>
        <dbReference type="ARBA" id="ARBA00004141"/>
    </source>
</evidence>
<evidence type="ECO:0000256" key="4">
    <source>
        <dbReference type="ARBA" id="ARBA00022692"/>
    </source>
</evidence>
<dbReference type="PANTHER" id="PTHR30266:SF2">
    <property type="entry name" value="LARGE-CONDUCTANCE MECHANOSENSITIVE CHANNEL"/>
    <property type="match status" value="1"/>
</dbReference>
<keyword evidence="7 9" id="KW-0472">Membrane</keyword>
<dbReference type="InterPro" id="IPR037673">
    <property type="entry name" value="MSC/AndL"/>
</dbReference>
<keyword evidence="2 9" id="KW-0813">Transport</keyword>
<gene>
    <name evidence="9" type="primary">mscL</name>
    <name evidence="10" type="ORF">Q757_07450</name>
</gene>
<dbReference type="HAMAP" id="MF_00115">
    <property type="entry name" value="MscL"/>
    <property type="match status" value="1"/>
</dbReference>
<dbReference type="PRINTS" id="PR01264">
    <property type="entry name" value="MECHCHANNEL"/>
</dbReference>
<dbReference type="EMBL" id="AXCV01000384">
    <property type="protein sequence ID" value="KGO27698.1"/>
    <property type="molecule type" value="Genomic_DNA"/>
</dbReference>
<dbReference type="Gene3D" id="1.10.1200.120">
    <property type="entry name" value="Large-conductance mechanosensitive channel, MscL, domain 1"/>
    <property type="match status" value="1"/>
</dbReference>
<organism evidence="10 11">
    <name type="scientific">Oenococcus alcoholitolerans</name>
    <dbReference type="NCBI Taxonomy" id="931074"/>
    <lineage>
        <taxon>Bacteria</taxon>
        <taxon>Bacillati</taxon>
        <taxon>Bacillota</taxon>
        <taxon>Bacilli</taxon>
        <taxon>Lactobacillales</taxon>
        <taxon>Lactobacillaceae</taxon>
        <taxon>Oenococcus</taxon>
    </lineage>
</organism>
<comment type="caution">
    <text evidence="10">The sequence shown here is derived from an EMBL/GenBank/DDBJ whole genome shotgun (WGS) entry which is preliminary data.</text>
</comment>
<dbReference type="PANTHER" id="PTHR30266">
    <property type="entry name" value="MECHANOSENSITIVE CHANNEL MSCL"/>
    <property type="match status" value="1"/>
</dbReference>
<accession>A0ABR4XPN3</accession>
<dbReference type="Pfam" id="PF01741">
    <property type="entry name" value="MscL"/>
    <property type="match status" value="1"/>
</dbReference>
<evidence type="ECO:0000256" key="8">
    <source>
        <dbReference type="ARBA" id="ARBA00023303"/>
    </source>
</evidence>
<name>A0ABR4XPN3_9LACO</name>
<dbReference type="InterPro" id="IPR001185">
    <property type="entry name" value="MS_channel"/>
</dbReference>
<dbReference type="InterPro" id="IPR036019">
    <property type="entry name" value="MscL_channel"/>
</dbReference>
<keyword evidence="3 9" id="KW-1003">Cell membrane</keyword>
<evidence type="ECO:0000313" key="11">
    <source>
        <dbReference type="Proteomes" id="UP000030023"/>
    </source>
</evidence>
<evidence type="ECO:0000256" key="7">
    <source>
        <dbReference type="ARBA" id="ARBA00023136"/>
    </source>
</evidence>
<protein>
    <recommendedName>
        <fullName evidence="9">Large-conductance mechanosensitive channel</fullName>
    </recommendedName>
</protein>
<comment type="subcellular location">
    <subcellularLocation>
        <location evidence="9">Cell membrane</location>
        <topology evidence="9">Multi-pass membrane protein</topology>
    </subcellularLocation>
    <subcellularLocation>
        <location evidence="1">Membrane</location>
        <topology evidence="1">Multi-pass membrane protein</topology>
    </subcellularLocation>
</comment>
<comment type="similarity">
    <text evidence="9">Belongs to the MscL family.</text>
</comment>
<evidence type="ECO:0000313" key="10">
    <source>
        <dbReference type="EMBL" id="KGO27698.1"/>
    </source>
</evidence>
<dbReference type="Proteomes" id="UP000030023">
    <property type="component" value="Unassembled WGS sequence"/>
</dbReference>
<feature type="transmembrane region" description="Helical" evidence="9">
    <location>
        <begin position="73"/>
        <end position="90"/>
    </location>
</feature>
<keyword evidence="8 9" id="KW-0407">Ion channel</keyword>
<comment type="subunit">
    <text evidence="9">Homopentamer.</text>
</comment>
<dbReference type="NCBIfam" id="TIGR00220">
    <property type="entry name" value="mscL"/>
    <property type="match status" value="1"/>
</dbReference>
<comment type="function">
    <text evidence="9">Channel that opens in response to stretch forces in the membrane lipid bilayer. May participate in the regulation of osmotic pressure changes within the cell.</text>
</comment>
<evidence type="ECO:0000256" key="5">
    <source>
        <dbReference type="ARBA" id="ARBA00022989"/>
    </source>
</evidence>
<dbReference type="SUPFAM" id="SSF81330">
    <property type="entry name" value="Gated mechanosensitive channel"/>
    <property type="match status" value="1"/>
</dbReference>
<keyword evidence="6 9" id="KW-0406">Ion transport</keyword>
<keyword evidence="4 9" id="KW-0812">Transmembrane</keyword>
<evidence type="ECO:0000256" key="3">
    <source>
        <dbReference type="ARBA" id="ARBA00022475"/>
    </source>
</evidence>
<keyword evidence="5 9" id="KW-1133">Transmembrane helix</keyword>